<dbReference type="EMBL" id="WYDN01000003">
    <property type="protein sequence ID" value="NAZ15410.1"/>
    <property type="molecule type" value="Genomic_DNA"/>
</dbReference>
<comment type="caution">
    <text evidence="2">The sequence shown here is derived from an EMBL/GenBank/DDBJ whole genome shotgun (WGS) entry which is preliminary data.</text>
</comment>
<accession>A0A365YKP9</accession>
<dbReference type="EMBL" id="POAF01000002">
    <property type="protein sequence ID" value="RBM02840.1"/>
    <property type="molecule type" value="Genomic_DNA"/>
</dbReference>
<dbReference type="Pfam" id="PF10698">
    <property type="entry name" value="DUF2505"/>
    <property type="match status" value="1"/>
</dbReference>
<proteinExistence type="predicted"/>
<evidence type="ECO:0000313" key="3">
    <source>
        <dbReference type="Proteomes" id="UP000252167"/>
    </source>
</evidence>
<protein>
    <submittedName>
        <fullName evidence="2">DUF2505 domain-containing protein</fullName>
    </submittedName>
    <submittedName>
        <fullName evidence="1">DUF2505 family protein</fullName>
    </submittedName>
</protein>
<dbReference type="Proteomes" id="UP000252167">
    <property type="component" value="Unassembled WGS sequence"/>
</dbReference>
<gene>
    <name evidence="2" type="ORF">C1H84_05265</name>
    <name evidence="1" type="ORF">GT020_04905</name>
</gene>
<reference evidence="2 3" key="1">
    <citation type="submission" date="2018-01" db="EMBL/GenBank/DDBJ databases">
        <title>Glutamicibacter soli strain NHPC-3 Whole genome sequence and assembly.</title>
        <authorList>
            <person name="Choudhury P."/>
            <person name="Gupta D."/>
            <person name="Sengupta K."/>
            <person name="Jawed A."/>
            <person name="Sultana N."/>
            <person name="Saha P."/>
        </authorList>
    </citation>
    <scope>NUCLEOTIDE SEQUENCE [LARGE SCALE GENOMIC DNA]</scope>
    <source>
        <strain evidence="2 3">NHPC-3</strain>
    </source>
</reference>
<evidence type="ECO:0000313" key="4">
    <source>
        <dbReference type="Proteomes" id="UP000477543"/>
    </source>
</evidence>
<sequence length="164" mass="16915">MALNASTQIAHPADQVIATLADRGFAEHLTSLANGTLQDFTVSGDTAGAFTLTTVRAMPTDRVPDIARKFVGASIQVTQVEQWSAPDAAGNRSASVKIDVAGVPVSVSGSEKLTAQGDTTEFAIEGKVSSSIPFIGGKLASAAEPYLGKALNLQASQVNAWLSK</sequence>
<dbReference type="InterPro" id="IPR019639">
    <property type="entry name" value="DUF2505"/>
</dbReference>
<dbReference type="Proteomes" id="UP000477543">
    <property type="component" value="Unassembled WGS sequence"/>
</dbReference>
<reference evidence="1 4" key="2">
    <citation type="submission" date="2020-01" db="EMBL/GenBank/DDBJ databases">
        <title>Glutamicibacter soli M275.</title>
        <authorList>
            <person name="Meng X."/>
        </authorList>
    </citation>
    <scope>NUCLEOTIDE SEQUENCE [LARGE SCALE GENOMIC DNA]</scope>
    <source>
        <strain evidence="1 4">M275</strain>
    </source>
</reference>
<evidence type="ECO:0000313" key="2">
    <source>
        <dbReference type="EMBL" id="RBM02840.1"/>
    </source>
</evidence>
<evidence type="ECO:0000313" key="1">
    <source>
        <dbReference type="EMBL" id="NAZ15410.1"/>
    </source>
</evidence>
<organism evidence="2 3">
    <name type="scientific">Glutamicibacter soli</name>
    <dbReference type="NCBI Taxonomy" id="453836"/>
    <lineage>
        <taxon>Bacteria</taxon>
        <taxon>Bacillati</taxon>
        <taxon>Actinomycetota</taxon>
        <taxon>Actinomycetes</taxon>
        <taxon>Micrococcales</taxon>
        <taxon>Micrococcaceae</taxon>
        <taxon>Glutamicibacter</taxon>
    </lineage>
</organism>
<name>A0A365YKP9_9MICC</name>
<keyword evidence="3" id="KW-1185">Reference proteome</keyword>
<dbReference type="AlphaFoldDB" id="A0A365YKP9"/>
<dbReference type="RefSeq" id="WP_047118488.1">
    <property type="nucleotide sequence ID" value="NZ_CM125969.1"/>
</dbReference>